<protein>
    <submittedName>
        <fullName evidence="2">Ferritin family protein</fullName>
    </submittedName>
</protein>
<dbReference type="CDD" id="cd01045">
    <property type="entry name" value="Ferritin_like_AB"/>
    <property type="match status" value="1"/>
</dbReference>
<accession>A0A7J4ZP88</accession>
<dbReference type="RefSeq" id="WP_151128738.1">
    <property type="nucleotide sequence ID" value="NZ_VZQZ01000007.1"/>
</dbReference>
<keyword evidence="3" id="KW-1185">Reference proteome</keyword>
<dbReference type="Gene3D" id="1.20.1260.10">
    <property type="match status" value="1"/>
</dbReference>
<evidence type="ECO:0000259" key="1">
    <source>
        <dbReference type="Pfam" id="PF02915"/>
    </source>
</evidence>
<name>A0A7J4ZP88_9BACT</name>
<proteinExistence type="predicted"/>
<dbReference type="InterPro" id="IPR003251">
    <property type="entry name" value="Rr_diiron-bd_dom"/>
</dbReference>
<dbReference type="GO" id="GO:0046872">
    <property type="term" value="F:metal ion binding"/>
    <property type="evidence" value="ECO:0007669"/>
    <property type="project" value="InterPro"/>
</dbReference>
<gene>
    <name evidence="2" type="ORF">F6V25_11670</name>
</gene>
<comment type="caution">
    <text evidence="2">The sequence shown here is derived from an EMBL/GenBank/DDBJ whole genome shotgun (WGS) entry which is preliminary data.</text>
</comment>
<dbReference type="GO" id="GO:0016491">
    <property type="term" value="F:oxidoreductase activity"/>
    <property type="evidence" value="ECO:0007669"/>
    <property type="project" value="InterPro"/>
</dbReference>
<dbReference type="PANTHER" id="PTHR33531">
    <property type="entry name" value="RUBRERYTHRIN SUBFAMILY"/>
    <property type="match status" value="1"/>
</dbReference>
<sequence length="161" mass="18343">MNVFDFALKMEEDSKAFYEKLAAETSEPELKSIFSMLAAAEEEHSRAIKAMKKNVTPGSADSKLLENTKNVFQDLLDRKNVLTILKSDPDGYRHAIKFSMAGIMLYEDMAKREAAPATAKILLMLAEEERKHLEIMENIYDFVEAPKDFLAWGEFSNIKEL</sequence>
<organism evidence="2 3">
    <name type="scientific">Oryzomonas japonica</name>
    <dbReference type="NCBI Taxonomy" id="2603858"/>
    <lineage>
        <taxon>Bacteria</taxon>
        <taxon>Pseudomonadati</taxon>
        <taxon>Thermodesulfobacteriota</taxon>
        <taxon>Desulfuromonadia</taxon>
        <taxon>Geobacterales</taxon>
        <taxon>Geobacteraceae</taxon>
        <taxon>Oryzomonas</taxon>
    </lineage>
</organism>
<dbReference type="SUPFAM" id="SSF47240">
    <property type="entry name" value="Ferritin-like"/>
    <property type="match status" value="1"/>
</dbReference>
<evidence type="ECO:0000313" key="2">
    <source>
        <dbReference type="EMBL" id="KAB0664716.1"/>
    </source>
</evidence>
<dbReference type="AlphaFoldDB" id="A0A7J4ZP88"/>
<dbReference type="InterPro" id="IPR012347">
    <property type="entry name" value="Ferritin-like"/>
</dbReference>
<dbReference type="InterPro" id="IPR009078">
    <property type="entry name" value="Ferritin-like_SF"/>
</dbReference>
<dbReference type="EMBL" id="VZQZ01000007">
    <property type="protein sequence ID" value="KAB0664716.1"/>
    <property type="molecule type" value="Genomic_DNA"/>
</dbReference>
<dbReference type="Proteomes" id="UP000420562">
    <property type="component" value="Unassembled WGS sequence"/>
</dbReference>
<dbReference type="PANTHER" id="PTHR33531:SF7">
    <property type="entry name" value="HYPOTHETICAL MEMBRANE PROTEIN, CONSERVED"/>
    <property type="match status" value="1"/>
</dbReference>
<evidence type="ECO:0000313" key="3">
    <source>
        <dbReference type="Proteomes" id="UP000420562"/>
    </source>
</evidence>
<dbReference type="Pfam" id="PF02915">
    <property type="entry name" value="Rubrerythrin"/>
    <property type="match status" value="1"/>
</dbReference>
<reference evidence="2 3" key="1">
    <citation type="submission" date="2019-09" db="EMBL/GenBank/DDBJ databases">
        <title>Geobacter sp. Red96, a novel strain isolated from paddy soil.</title>
        <authorList>
            <person name="Xu Z."/>
            <person name="Masuda Y."/>
            <person name="Itoh H."/>
            <person name="Senoo K."/>
        </authorList>
    </citation>
    <scope>NUCLEOTIDE SEQUENCE [LARGE SCALE GENOMIC DNA]</scope>
    <source>
        <strain evidence="2 3">Red96</strain>
    </source>
</reference>
<feature type="domain" description="Rubrerythrin diiron-binding" evidence="1">
    <location>
        <begin position="5"/>
        <end position="139"/>
    </location>
</feature>